<evidence type="ECO:0000256" key="1">
    <source>
        <dbReference type="ARBA" id="ARBA00004124"/>
    </source>
</evidence>
<dbReference type="InterPro" id="IPR033162">
    <property type="entry name" value="TBCD"/>
</dbReference>
<evidence type="ECO:0000256" key="3">
    <source>
        <dbReference type="ARBA" id="ARBA00004435"/>
    </source>
</evidence>
<reference evidence="21 22" key="2">
    <citation type="journal article" date="2004" name="Nature">
        <title>Finishing the euchromatic sequence of the human genome.</title>
        <authorList>
            <consortium name="International Human Genome Sequencing Consortium"/>
        </authorList>
    </citation>
    <scope>NUCLEOTIDE SEQUENCE [LARGE SCALE GENOMIC DNA]</scope>
</reference>
<dbReference type="EMBL" id="AC068584">
    <property type="status" value="NOT_ANNOTATED_CDS"/>
    <property type="molecule type" value="Genomic_DNA"/>
</dbReference>
<evidence type="ECO:0000256" key="15">
    <source>
        <dbReference type="ARBA" id="ARBA00057349"/>
    </source>
</evidence>
<sequence length="1168" mass="130075">MREGDAGNKPAANKARLGWGGQQPVRSVDAVDRAGWPVIMDKYQEQPHLLDPHLEWMMNLLLDIVQDQTSPASLVHLAFKFLYIITKVRGYKTFLRLFPHEVADVEPVLDLVTIQNPKDHEAWETRYMLLLWLSVTCLIPFDFSRLDGNLLTQPGQARMSIMDRILQIAESYLIVSDKARDAAAVLVSRFITRPDVKQSKMAEFLDWSLCNLARSSFQTMQGVITMDGTLQALAQIFKHGKREDCLPYAATVLRCLDGCRLPESNQTLLRKLGVKLVQRLGLTFLKPKVAAWRYQRGCRSLAANLQLLTQGQSEQKPLILTEDDDEDDDVPEGVERVIEQLLVGLKDKDTVVRWSAAKGIGRMAGRLPRALADDVVGSVLDCFSFQETDKAWHGGCLALAELGRRGLLLPSRLVDVVAVILKALTYDEKRGACSVGTNVRDAACYVCWAFARAYEPQELKPFVTAISSALVIAAVFDRDINCRRAASAAFQENVGRQGTFPHGIDILTTADYFAVGNRSNCFLVISVFIAGFPEYTQPMIDHLVTMKISHWDGVIRELAARALHNLAQQAPEFSATQVFPRLLSMTLSPDLHMRHGSILACAEVAYALYKLAAQENRPVTDHLDEQAVQGLKQIHQQLYDRQLYRGLGGQLMRQAVCVLIEKLSLSKMPFRGDTVIDGWQWLINDTLRHLHLISSHSRQQMKDAAVSALAALCSEYYMKEPGEADPAIQEELITQYLAELRNPEEMTRCGFSLALGALPGFLLKGRLQQVLTGLRAVTHTSPEDVSFAESRRDGLKAIARICQTVGVKAGAPDEAVCGENVSQIYCALLGCMDDYTTDSRGDVGTWVRKAAMTSLMDLTLLLARSQPELIEAHTCERIMCCVAQQASEKIDRFRAHAASVFLTLLHFDSPPIPHVPHRGELEKLFPRSDVASVNWSAPSQAFPRITQLLGLPTYRYHVLLGLVVSLGGLTESTIRHSTQSLFEYMKGIQSDPQALGSFSGTLLQIFEDNLLNERVSVPLLKTLDHVLTHGCFDIFTTEEDHPFAVKLLALCKKEIKNSKDIQKLLSGIAVFCEMVQFPGDVRRQALLQLCLLLCHRFPLIRKTTASQVYETLLTYSDVVGADVLDEVVTVLSDTAWDAELAVVREQRNRLCDLLGVPRPQLVPQPGAC</sequence>
<evidence type="ECO:0000256" key="7">
    <source>
        <dbReference type="ARBA" id="ARBA00022427"/>
    </source>
</evidence>
<dbReference type="GO" id="GO:0005912">
    <property type="term" value="C:adherens junction"/>
    <property type="evidence" value="ECO:0007669"/>
    <property type="project" value="UniProtKB-SubCell"/>
</dbReference>
<dbReference type="GO" id="GO:0005923">
    <property type="term" value="C:bicellular tight junction"/>
    <property type="evidence" value="ECO:0007669"/>
    <property type="project" value="UniProtKB-SubCell"/>
</dbReference>
<evidence type="ECO:0000256" key="2">
    <source>
        <dbReference type="ARBA" id="ARBA00004300"/>
    </source>
</evidence>
<dbReference type="AlphaFoldDB" id="A0A804HIU1"/>
<keyword evidence="10" id="KW-0677">Repeat</keyword>
<dbReference type="HGNC" id="HGNC:11581">
    <property type="gene designation" value="TBCD"/>
</dbReference>
<dbReference type="GO" id="GO:0005813">
    <property type="term" value="C:centrosome"/>
    <property type="evidence" value="ECO:0007669"/>
    <property type="project" value="UniProtKB-SubCell"/>
</dbReference>
<dbReference type="EMBL" id="AC024361">
    <property type="status" value="NOT_ANNOTATED_CDS"/>
    <property type="molecule type" value="Genomic_DNA"/>
</dbReference>
<evidence type="ECO:0000256" key="12">
    <source>
        <dbReference type="ARBA" id="ARBA00023136"/>
    </source>
</evidence>
<evidence type="ECO:0000256" key="5">
    <source>
        <dbReference type="ARBA" id="ARBA00006853"/>
    </source>
</evidence>
<dbReference type="EMBL" id="AC068014">
    <property type="status" value="NOT_ANNOTATED_CDS"/>
    <property type="molecule type" value="Genomic_DNA"/>
</dbReference>
<dbReference type="InterPro" id="IPR058033">
    <property type="entry name" value="ARM_TBCD_2nd"/>
</dbReference>
<accession>A0A804HIU1</accession>
<organism evidence="21 22">
    <name type="scientific">Homo sapiens</name>
    <name type="common">Human</name>
    <dbReference type="NCBI Taxonomy" id="9606"/>
    <lineage>
        <taxon>Eukaryota</taxon>
        <taxon>Metazoa</taxon>
        <taxon>Chordata</taxon>
        <taxon>Craniata</taxon>
        <taxon>Vertebrata</taxon>
        <taxon>Euteleostomi</taxon>
        <taxon>Mammalia</taxon>
        <taxon>Eutheria</taxon>
        <taxon>Euarchontoglires</taxon>
        <taxon>Primates</taxon>
        <taxon>Haplorrhini</taxon>
        <taxon>Catarrhini</taxon>
        <taxon>Hominidae</taxon>
        <taxon>Homo</taxon>
    </lineage>
</organism>
<dbReference type="Ensembl" id="ENST00000684429.1">
    <property type="protein sequence ID" value="ENSP00000507224.1"/>
    <property type="gene ID" value="ENSG00000141556.22"/>
</dbReference>
<dbReference type="PANTHER" id="PTHR12658:SF0">
    <property type="entry name" value="TUBULIN-SPECIFIC CHAPERONE D"/>
    <property type="match status" value="1"/>
</dbReference>
<evidence type="ECO:0007829" key="24">
    <source>
        <dbReference type="ProteomicsDB" id="A0A804HIU1"/>
    </source>
</evidence>
<evidence type="ECO:0000256" key="14">
    <source>
        <dbReference type="ARBA" id="ARBA00023212"/>
    </source>
</evidence>
<evidence type="ECO:0000256" key="16">
    <source>
        <dbReference type="ARBA" id="ARBA00064145"/>
    </source>
</evidence>
<comment type="similarity">
    <text evidence="5">Belongs to the TBCD family.</text>
</comment>
<evidence type="ECO:0000256" key="11">
    <source>
        <dbReference type="ARBA" id="ARBA00022949"/>
    </source>
</evidence>
<evidence type="ECO:0007829" key="23">
    <source>
        <dbReference type="PeptideAtlas" id="A0A804HIU1"/>
    </source>
</evidence>
<name>A0A804HIU1_HUMAN</name>
<dbReference type="Ensembl" id="ENST00000684429.1">
    <property type="protein sequence ID" value="ENSP00000507224.1"/>
    <property type="gene ID" value="ENSG00000141556.23"/>
</dbReference>
<evidence type="ECO:0000259" key="19">
    <source>
        <dbReference type="Pfam" id="PF12612"/>
    </source>
</evidence>
<dbReference type="GO" id="GO:0016328">
    <property type="term" value="C:lateral plasma membrane"/>
    <property type="evidence" value="ECO:0007669"/>
    <property type="project" value="UniProtKB-SubCell"/>
</dbReference>
<dbReference type="InterPro" id="IPR011989">
    <property type="entry name" value="ARM-like"/>
</dbReference>
<feature type="domain" description="Tubulin-folding cofactor D C-terminal" evidence="19">
    <location>
        <begin position="877"/>
        <end position="1063"/>
    </location>
</feature>
<dbReference type="GO" id="GO:0007023">
    <property type="term" value="P:post-chaperonin tubulin folding pathway"/>
    <property type="evidence" value="ECO:0007669"/>
    <property type="project" value="InterPro"/>
</dbReference>
<dbReference type="InterPro" id="IPR022577">
    <property type="entry name" value="TBCD_C"/>
</dbReference>
<evidence type="ECO:0000313" key="21">
    <source>
        <dbReference type="Ensembl" id="ENSP00000507224.1"/>
    </source>
</evidence>
<reference evidence="21" key="4">
    <citation type="submission" date="2025-08" db="UniProtKB">
        <authorList>
            <consortium name="Ensembl"/>
        </authorList>
    </citation>
    <scope>IDENTIFICATION</scope>
</reference>
<evidence type="ECO:0000256" key="4">
    <source>
        <dbReference type="ARBA" id="ARBA00004536"/>
    </source>
</evidence>
<keyword evidence="7" id="KW-0796">Tight junction</keyword>
<evidence type="ECO:0000256" key="17">
    <source>
        <dbReference type="ARBA" id="ARBA00077974"/>
    </source>
</evidence>
<evidence type="ECO:0000256" key="9">
    <source>
        <dbReference type="ARBA" id="ARBA00022490"/>
    </source>
</evidence>
<dbReference type="OrthoDB" id="10253476at2759"/>
<evidence type="ECO:0000256" key="10">
    <source>
        <dbReference type="ARBA" id="ARBA00022737"/>
    </source>
</evidence>
<reference evidence="21 22" key="3">
    <citation type="journal article" date="2006" name="Nature">
        <title>DNA sequence of human chromosome 17 and analysis of rearrangement in the human lineage.</title>
        <authorList>
            <person name="Zody M.C."/>
            <person name="Garber M."/>
            <person name="Adams D.J."/>
            <person name="Sharpe T."/>
            <person name="Harrow J."/>
            <person name="Lupski J.R."/>
            <person name="Nicholson C."/>
            <person name="Searle S.M."/>
            <person name="Wilming L."/>
            <person name="Young S.K."/>
            <person name="Abouelleil A."/>
            <person name="Allen N.R."/>
            <person name="Bi W."/>
            <person name="Bloom T."/>
            <person name="Borowsky M.L."/>
            <person name="Bugalter B.E."/>
            <person name="Butler J."/>
            <person name="Chang J.L."/>
            <person name="Chen C.K."/>
            <person name="Cook A."/>
            <person name="Corum B."/>
            <person name="Cuomo C.A."/>
            <person name="de Jong P.J."/>
            <person name="DeCaprio D."/>
            <person name="Dewar K."/>
            <person name="FitzGerald M."/>
            <person name="Gilbert J."/>
            <person name="Gibson R."/>
            <person name="Gnerre S."/>
            <person name="Goldstein S."/>
            <person name="Grafham D.V."/>
            <person name="Grocock R."/>
            <person name="Hafez N."/>
            <person name="Hagopian D.S."/>
            <person name="Hart E."/>
            <person name="Norman C.H."/>
            <person name="Humphray S."/>
            <person name="Jaffe D.B."/>
            <person name="Jones M."/>
            <person name="Kamal M."/>
            <person name="Khodiyar V.K."/>
            <person name="LaButti K."/>
            <person name="Laird G."/>
            <person name="Lehoczky J."/>
            <person name="Liu X."/>
            <person name="Lokyitsang T."/>
            <person name="Loveland J."/>
            <person name="Lui A."/>
            <person name="Macdonald P."/>
            <person name="Major J.E."/>
            <person name="Matthews L."/>
            <person name="Mauceli E."/>
            <person name="McCarroll S.A."/>
            <person name="Mihalev A.H."/>
            <person name="Mudge J."/>
            <person name="Nguyen C."/>
            <person name="Nicol R."/>
            <person name="O'Leary S.B."/>
            <person name="Osoegawa K."/>
            <person name="Schwartz D.C."/>
            <person name="Shaw-Smith C."/>
            <person name="Stankiewicz P."/>
            <person name="Steward C."/>
            <person name="Swarbreck D."/>
            <person name="Venkataraman V."/>
            <person name="Whittaker C.A."/>
            <person name="Yang X."/>
            <person name="Zimmer A.R."/>
            <person name="Bradley A."/>
            <person name="Hubbard T."/>
            <person name="Birren B.W."/>
            <person name="Rogers J."/>
            <person name="Lander E.S."/>
            <person name="Nusbaum C."/>
        </authorList>
    </citation>
    <scope>NUCLEOTIDE SEQUENCE [LARGE SCALE GENOMIC DNA]</scope>
</reference>
<comment type="function">
    <text evidence="15">Tubulin-folding protein implicated in the first step of the tubulin folding pathway and required for tubulin complex assembly. Involved in the regulation of microtubule polymerization or depolymerization, it modulates microtubule dynamics by capturing GTP-bound beta-tubulin (TUBB). Its ability to interact with beta tubulin is regulated via its interaction with ARL2. Acts as a GTPase-activating protein (GAP) for ARL2. Induces microtubule disruption in absence of ARL2. Increases degradation of beta tubulin, when overexpressed in polarized cells. Promotes epithelial cell detachment, a process antagonized by ARL2. Induces tight adherens and tight junctions disassembly at the lateral cell membrane. Required for correct assembly and maintenance of the mitotic spindle, and proper progression of mitosis. Involved in neuron morphogenesis.</text>
</comment>
<evidence type="ECO:0000256" key="18">
    <source>
        <dbReference type="ARBA" id="ARBA00079875"/>
    </source>
</evidence>
<comment type="subcellular location">
    <subcellularLocation>
        <location evidence="4">Cell junction</location>
        <location evidence="4">Adherens junction</location>
    </subcellularLocation>
    <subcellularLocation>
        <location evidence="3">Cell junction</location>
        <location evidence="3">Tight junction</location>
    </subcellularLocation>
    <subcellularLocation>
        <location evidence="2">Cytoplasm</location>
        <location evidence="2">Cytoskeleton</location>
        <location evidence="2">Microtubule organizing center</location>
        <location evidence="2">Centrosome</location>
    </subcellularLocation>
    <subcellularLocation>
        <location evidence="1">Lateral cell membrane</location>
    </subcellularLocation>
</comment>
<dbReference type="Pfam" id="PF12612">
    <property type="entry name" value="TFCD_C"/>
    <property type="match status" value="1"/>
</dbReference>
<dbReference type="GO" id="GO:0005096">
    <property type="term" value="F:GTPase activator activity"/>
    <property type="evidence" value="ECO:0007669"/>
    <property type="project" value="InterPro"/>
</dbReference>
<dbReference type="SUPFAM" id="SSF48371">
    <property type="entry name" value="ARM repeat"/>
    <property type="match status" value="1"/>
</dbReference>
<dbReference type="Proteomes" id="UP000005640">
    <property type="component" value="Chromosome 17"/>
</dbReference>
<dbReference type="Gene3D" id="1.25.10.10">
    <property type="entry name" value="Leucine-rich Repeat Variant"/>
    <property type="match status" value="2"/>
</dbReference>
<keyword evidence="23 24" id="KW-1267">Proteomics identification</keyword>
<dbReference type="GO" id="GO:0031115">
    <property type="term" value="P:negative regulation of microtubule polymerization"/>
    <property type="evidence" value="ECO:0007669"/>
    <property type="project" value="UniProtKB-ARBA"/>
</dbReference>
<dbReference type="InterPro" id="IPR016024">
    <property type="entry name" value="ARM-type_fold"/>
</dbReference>
<comment type="subunit">
    <text evidence="16">Found in a complex with at least ARL2, PPP2CB, PPP2R1A, PPP2R2A, PPP2R5E and TBCD. Interacts with PPP2CB. Part of a supercomplex made of cofactors A to E. Cofactors A and D function by capturing and stabilizing tubulin in a quasi-native conformation. Cofactor E binds to the cofactor D-tubulin complex; interaction with cofactor C then causes the release of tubulin polypeptides that are committed to the native state. Interacts with ARL2; interaction is enhanced with the GDP-bound form of ARL2. Does not interact with ARL3, ARL4A and ARL4D. Interacts with beta tubulin. Interacts with TBCE.</text>
</comment>
<dbReference type="FunFam" id="1.25.10.10:FF:000268">
    <property type="entry name" value="tubulin-specific chaperone D"/>
    <property type="match status" value="1"/>
</dbReference>
<keyword evidence="9" id="KW-0963">Cytoplasm</keyword>
<dbReference type="Pfam" id="PF25767">
    <property type="entry name" value="ARM_TBCD_2nd"/>
    <property type="match status" value="1"/>
</dbReference>
<dbReference type="GeneTree" id="ENSGT00390000017103"/>
<dbReference type="GO" id="GO:0007021">
    <property type="term" value="P:tubulin complex assembly"/>
    <property type="evidence" value="ECO:0007669"/>
    <property type="project" value="InterPro"/>
</dbReference>
<evidence type="ECO:0000256" key="8">
    <source>
        <dbReference type="ARBA" id="ARBA00022475"/>
    </source>
</evidence>
<reference evidence="21 22" key="1">
    <citation type="journal article" date="2001" name="Nature">
        <title>Initial sequencing and analysis of the human genome.</title>
        <authorList>
            <consortium name="International Human Genome Sequencing Consortium"/>
            <person name="Lander E.S."/>
            <person name="Linton L.M."/>
            <person name="Birren B."/>
            <person name="Nusbaum C."/>
            <person name="Zody M.C."/>
            <person name="Baldwin J."/>
            <person name="Devon K."/>
            <person name="Dewar K."/>
            <person name="Doyle M."/>
            <person name="FitzHugh W."/>
            <person name="Funke R."/>
            <person name="Gage D."/>
            <person name="Harris K."/>
            <person name="Heaford A."/>
            <person name="Howland J."/>
            <person name="Kann L."/>
            <person name="Lehoczky J."/>
            <person name="LeVine R."/>
            <person name="McEwan P."/>
            <person name="McKernan K."/>
            <person name="Meldrim J."/>
            <person name="Mesirov J.P."/>
            <person name="Miranda C."/>
            <person name="Morris W."/>
            <person name="Naylor J."/>
            <person name="Raymond C."/>
            <person name="Rosetti M."/>
            <person name="Santos R."/>
            <person name="Sheridan A."/>
            <person name="Sougnez C."/>
            <person name="Stange-Thomann N."/>
            <person name="Stojanovic N."/>
            <person name="Subramanian A."/>
            <person name="Wyman D."/>
            <person name="Rogers J."/>
            <person name="Sulston J."/>
            <person name="Ainscough R."/>
            <person name="Beck S."/>
            <person name="Bentley D."/>
            <person name="Burton J."/>
            <person name="Clee C."/>
            <person name="Carter N."/>
            <person name="Coulson A."/>
            <person name="Deadman R."/>
            <person name="Deloukas P."/>
            <person name="Dunham A."/>
            <person name="Dunham I."/>
            <person name="Durbin R."/>
            <person name="French L."/>
            <person name="Grafham D."/>
            <person name="Gregory S."/>
            <person name="Hubbard T."/>
            <person name="Humphray S."/>
            <person name="Hunt A."/>
            <person name="Jones M."/>
            <person name="Lloyd C."/>
            <person name="McMurray A."/>
            <person name="Matthews L."/>
            <person name="Mercer S."/>
            <person name="Milne S."/>
            <person name="Mullikin J.C."/>
            <person name="Mungall A."/>
            <person name="Plumb R."/>
            <person name="Ross M."/>
            <person name="Shownkeen R."/>
            <person name="Sims S."/>
            <person name="Waterston R.H."/>
            <person name="Wilson R.K."/>
            <person name="Hillier L.W."/>
            <person name="McPherson J.D."/>
            <person name="Marra M.A."/>
            <person name="Mardis E.R."/>
            <person name="Fulton L.A."/>
            <person name="Chinwalla A.T."/>
            <person name="Pepin K.H."/>
            <person name="Gish W.R."/>
            <person name="Chissoe S.L."/>
            <person name="Wendl M.C."/>
            <person name="Delehaunty K.D."/>
            <person name="Miner T.L."/>
            <person name="Delehaunty A."/>
            <person name="Kramer J.B."/>
            <person name="Cook L.L."/>
            <person name="Fulton R.S."/>
            <person name="Johnson D.L."/>
            <person name="Minx P.J."/>
            <person name="Clifton S.W."/>
            <person name="Hawkins T."/>
            <person name="Branscomb E."/>
            <person name="Predki P."/>
            <person name="Richardson P."/>
            <person name="Wenning S."/>
            <person name="Slezak T."/>
            <person name="Doggett N."/>
            <person name="Cheng J.F."/>
            <person name="Olsen A."/>
            <person name="Lucas S."/>
            <person name="Elkin C."/>
            <person name="Uberbacher E."/>
            <person name="Frazier M."/>
            <person name="Gibbs R.A."/>
            <person name="Muzny D.M."/>
            <person name="Scherer S.E."/>
            <person name="Bouck J.B."/>
            <person name="Sodergren E.J."/>
            <person name="Worley K.C."/>
            <person name="Rives C.M."/>
            <person name="Gorrell J.H."/>
            <person name="Metzker M.L."/>
            <person name="Naylor S.L."/>
            <person name="Kucherlapati R.S."/>
            <person name="Nelson D.L."/>
            <person name="Weinstock G.M."/>
            <person name="Sakaki Y."/>
            <person name="Fujiyama A."/>
            <person name="Hattori M."/>
            <person name="Yada T."/>
            <person name="Toyoda A."/>
            <person name="Itoh T."/>
            <person name="Kawagoe C."/>
            <person name="Watanabe H."/>
            <person name="Totoki Y."/>
            <person name="Taylor T."/>
            <person name="Weissenbach J."/>
            <person name="Heilig R."/>
            <person name="Saurin W."/>
            <person name="Artiguenave F."/>
            <person name="Brottier P."/>
            <person name="Bruls T."/>
            <person name="Pelletier E."/>
            <person name="Robert C."/>
            <person name="Wincker P."/>
            <person name="Smith D.R."/>
            <person name="Doucette-Stamm L."/>
            <person name="Rubenfield M."/>
            <person name="Weinstock K."/>
            <person name="Lee H.M."/>
            <person name="Dubois J."/>
            <person name="Rosenthal A."/>
            <person name="Platzer M."/>
            <person name="Nyakatura G."/>
            <person name="Taudien S."/>
            <person name="Rump A."/>
            <person name="Yang H."/>
            <person name="Yu J."/>
            <person name="Wang J."/>
            <person name="Huang G."/>
            <person name="Gu J."/>
            <person name="Hood L."/>
            <person name="Rowen L."/>
            <person name="Madan A."/>
            <person name="Qin S."/>
            <person name="Davis R.W."/>
            <person name="Federspiel N.A."/>
            <person name="Abola A.P."/>
            <person name="Proctor M.J."/>
            <person name="Myers R.M."/>
            <person name="Schmutz J."/>
            <person name="Dickson M."/>
            <person name="Grimwood J."/>
            <person name="Cox D.R."/>
            <person name="Olson M.V."/>
            <person name="Kaul R."/>
            <person name="Raymond C."/>
            <person name="Shimizu N."/>
            <person name="Kawasaki K."/>
            <person name="Minoshima S."/>
            <person name="Evans G.A."/>
            <person name="Athanasiou M."/>
            <person name="Schultz R."/>
            <person name="Roe B.A."/>
            <person name="Chen F."/>
            <person name="Pan H."/>
            <person name="Ramser J."/>
            <person name="Lehrach H."/>
            <person name="Reinhardt R."/>
            <person name="McCombie W.R."/>
            <person name="de la Bastide M."/>
            <person name="Dedhia N."/>
            <person name="Blocker H."/>
            <person name="Hornischer K."/>
            <person name="Nordsiek G."/>
            <person name="Agarwala R."/>
            <person name="Aravind L."/>
            <person name="Bailey J.A."/>
            <person name="Bateman A."/>
            <person name="Batzoglou S."/>
            <person name="Birney E."/>
            <person name="Bork P."/>
            <person name="Brown D.G."/>
            <person name="Burge C.B."/>
            <person name="Cerutti L."/>
            <person name="Chen H.C."/>
            <person name="Church D."/>
            <person name="Clamp M."/>
            <person name="Copley R.R."/>
            <person name="Doerks T."/>
            <person name="Eddy S.R."/>
            <person name="Eichler E.E."/>
            <person name="Furey T.S."/>
            <person name="Galagan J."/>
            <person name="Gilbert J.G."/>
            <person name="Harmon C."/>
            <person name="Hayashizaki Y."/>
            <person name="Haussler D."/>
            <person name="Hermjakob H."/>
            <person name="Hokamp K."/>
            <person name="Jang W."/>
            <person name="Johnson L.S."/>
            <person name="Jones T.A."/>
            <person name="Kasif S."/>
            <person name="Kaspryzk A."/>
            <person name="Kennedy S."/>
            <person name="Kent W.J."/>
            <person name="Kitts P."/>
            <person name="Koonin E.V."/>
            <person name="Korf I."/>
            <person name="Kulp D."/>
            <person name="Lancet D."/>
            <person name="Lowe T.M."/>
            <person name="McLysaght A."/>
            <person name="Mikkelsen T."/>
            <person name="Moran J.V."/>
            <person name="Mulder N."/>
            <person name="Pollara V.J."/>
            <person name="Ponting C.P."/>
            <person name="Schuler G."/>
            <person name="Schultz J."/>
            <person name="Slater G."/>
            <person name="Smit A.F."/>
            <person name="Stupka E."/>
            <person name="Szustakowski J."/>
            <person name="Thierry-Mieg D."/>
            <person name="Thierry-Mieg J."/>
            <person name="Wagner L."/>
            <person name="Wallis J."/>
            <person name="Wheeler R."/>
            <person name="Williams A."/>
            <person name="Wolf Y.I."/>
            <person name="Wolfe K.H."/>
            <person name="Yang S.P."/>
            <person name="Yeh R.F."/>
            <person name="Collins F."/>
            <person name="Guyer M.S."/>
            <person name="Peterson J."/>
            <person name="Felsenfeld A."/>
            <person name="Wetterstrand K.A."/>
            <person name="Patrinos A."/>
            <person name="Morgan M.J."/>
            <person name="de Jong P."/>
            <person name="Catanese J.J."/>
            <person name="Osoegawa K."/>
            <person name="Shizuya H."/>
            <person name="Choi S."/>
            <person name="Chen Y.J."/>
        </authorList>
    </citation>
    <scope>NUCLEOTIDE SEQUENCE [LARGE SCALE GENOMIC DNA]</scope>
</reference>
<dbReference type="Pfam" id="PF23579">
    <property type="entry name" value="ARM_TBCD"/>
    <property type="match status" value="1"/>
</dbReference>
<protein>
    <recommendedName>
        <fullName evidence="6">Tubulin-specific chaperone D</fullName>
    </recommendedName>
    <alternativeName>
        <fullName evidence="17">Beta-tubulin cofactor D</fullName>
    </alternativeName>
    <alternativeName>
        <fullName evidence="18">Tubulin-folding cofactor D</fullName>
    </alternativeName>
</protein>
<keyword evidence="13" id="KW-0143">Chaperone</keyword>
<evidence type="ECO:0000256" key="13">
    <source>
        <dbReference type="ARBA" id="ARBA00023186"/>
    </source>
</evidence>
<dbReference type="OpenTargets" id="ENSG00000141556"/>
<evidence type="ECO:0000259" key="20">
    <source>
        <dbReference type="Pfam" id="PF25767"/>
    </source>
</evidence>
<gene>
    <name evidence="21" type="primary">TBCD</name>
</gene>
<keyword evidence="8" id="KW-1003">Cell membrane</keyword>
<dbReference type="EMBL" id="AC087222">
    <property type="status" value="NOT_ANNOTATED_CDS"/>
    <property type="molecule type" value="Genomic_DNA"/>
</dbReference>
<evidence type="ECO:0000313" key="22">
    <source>
        <dbReference type="Proteomes" id="UP000005640"/>
    </source>
</evidence>
<keyword evidence="12" id="KW-0472">Membrane</keyword>
<dbReference type="Bgee" id="ENSG00000141556">
    <property type="expression patterns" value="Expressed in right lobe of thyroid gland and 93 other cell types or tissues"/>
</dbReference>
<dbReference type="PANTHER" id="PTHR12658">
    <property type="entry name" value="BETA-TUBULIN COFACTOR D"/>
    <property type="match status" value="1"/>
</dbReference>
<reference evidence="21" key="5">
    <citation type="submission" date="2025-09" db="UniProtKB">
        <authorList>
            <consortium name="Ensembl"/>
        </authorList>
    </citation>
    <scope>IDENTIFICATION</scope>
</reference>
<keyword evidence="22" id="KW-1185">Reference proteome</keyword>
<dbReference type="GO" id="GO:0048487">
    <property type="term" value="F:beta-tubulin binding"/>
    <property type="evidence" value="ECO:0007669"/>
    <property type="project" value="InterPro"/>
</dbReference>
<proteinExistence type="evidence at protein level"/>
<keyword evidence="11" id="KW-0965">Cell junction</keyword>
<keyword evidence="14" id="KW-0206">Cytoskeleton</keyword>
<evidence type="ECO:0000256" key="6">
    <source>
        <dbReference type="ARBA" id="ARBA00015003"/>
    </source>
</evidence>
<dbReference type="EMBL" id="AC130371">
    <property type="status" value="NOT_ANNOTATED_CDS"/>
    <property type="molecule type" value="Genomic_DNA"/>
</dbReference>
<feature type="domain" description="Tubulin-folding cofactor D ARM repeats" evidence="20">
    <location>
        <begin position="268"/>
        <end position="504"/>
    </location>
</feature>